<dbReference type="Proteomes" id="UP001596356">
    <property type="component" value="Unassembled WGS sequence"/>
</dbReference>
<gene>
    <name evidence="9" type="ORF">ACFQBT_16255</name>
</gene>
<dbReference type="InterPro" id="IPR011053">
    <property type="entry name" value="Single_hybrid_motif"/>
</dbReference>
<dbReference type="EMBL" id="JBHSWJ010000002">
    <property type="protein sequence ID" value="MFC6715280.1"/>
    <property type="molecule type" value="Genomic_DNA"/>
</dbReference>
<dbReference type="PROSITE" id="PS50968">
    <property type="entry name" value="BIOTINYL_LIPOYL"/>
    <property type="match status" value="1"/>
</dbReference>
<keyword evidence="4" id="KW-0092">Biotin</keyword>
<evidence type="ECO:0000259" key="6">
    <source>
        <dbReference type="PROSITE" id="PS50968"/>
    </source>
</evidence>
<evidence type="ECO:0000256" key="2">
    <source>
        <dbReference type="ARBA" id="ARBA00022741"/>
    </source>
</evidence>
<protein>
    <submittedName>
        <fullName evidence="9">Biotin/lipoyl-containing protein</fullName>
    </submittedName>
</protein>
<dbReference type="InterPro" id="IPR011054">
    <property type="entry name" value="Rudment_hybrid_motif"/>
</dbReference>
<organism evidence="9 10">
    <name type="scientific">Branchiibius cervicis</name>
    <dbReference type="NCBI Taxonomy" id="908252"/>
    <lineage>
        <taxon>Bacteria</taxon>
        <taxon>Bacillati</taxon>
        <taxon>Actinomycetota</taxon>
        <taxon>Actinomycetes</taxon>
        <taxon>Micrococcales</taxon>
        <taxon>Dermacoccaceae</taxon>
        <taxon>Branchiibius</taxon>
    </lineage>
</organism>
<dbReference type="SUPFAM" id="SSF56059">
    <property type="entry name" value="Glutathione synthetase ATP-binding domain-like"/>
    <property type="match status" value="1"/>
</dbReference>
<dbReference type="Pfam" id="PF02785">
    <property type="entry name" value="Biotin_carb_C"/>
    <property type="match status" value="1"/>
</dbReference>
<dbReference type="RefSeq" id="WP_377824272.1">
    <property type="nucleotide sequence ID" value="NZ_JBHSWJ010000002.1"/>
</dbReference>
<dbReference type="PROSITE" id="PS50979">
    <property type="entry name" value="BC"/>
    <property type="match status" value="1"/>
</dbReference>
<dbReference type="SMART" id="SM00878">
    <property type="entry name" value="Biotin_carb_C"/>
    <property type="match status" value="1"/>
</dbReference>
<keyword evidence="10" id="KW-1185">Reference proteome</keyword>
<evidence type="ECO:0000313" key="10">
    <source>
        <dbReference type="Proteomes" id="UP001596356"/>
    </source>
</evidence>
<dbReference type="InterPro" id="IPR005479">
    <property type="entry name" value="CPAse_ATP-bd"/>
</dbReference>
<keyword evidence="1" id="KW-0436">Ligase</keyword>
<evidence type="ECO:0000259" key="7">
    <source>
        <dbReference type="PROSITE" id="PS50975"/>
    </source>
</evidence>
<evidence type="ECO:0000259" key="8">
    <source>
        <dbReference type="PROSITE" id="PS50979"/>
    </source>
</evidence>
<proteinExistence type="predicted"/>
<feature type="domain" description="Biotin carboxylation" evidence="8">
    <location>
        <begin position="1"/>
        <end position="203"/>
    </location>
</feature>
<dbReference type="CDD" id="cd06850">
    <property type="entry name" value="biotinyl_domain"/>
    <property type="match status" value="1"/>
</dbReference>
<dbReference type="InterPro" id="IPR011764">
    <property type="entry name" value="Biotin_carboxylation_dom"/>
</dbReference>
<keyword evidence="3 5" id="KW-0067">ATP-binding</keyword>
<feature type="domain" description="ATP-grasp" evidence="7">
    <location>
        <begin position="1"/>
        <end position="67"/>
    </location>
</feature>
<dbReference type="PANTHER" id="PTHR18866:SF126">
    <property type="entry name" value="BIOTIN CARBOXYLASE"/>
    <property type="match status" value="1"/>
</dbReference>
<dbReference type="SUPFAM" id="SSF51230">
    <property type="entry name" value="Single hybrid motif"/>
    <property type="match status" value="1"/>
</dbReference>
<comment type="caution">
    <text evidence="9">The sequence shown here is derived from an EMBL/GenBank/DDBJ whole genome shotgun (WGS) entry which is preliminary data.</text>
</comment>
<sequence length="414" mass="44238">MRDRLYDAARAAAKAVDYVGAGTVEFLADHDGEFFFLEMNTRLQVEHPVTENVTGLDLVGLQLDVATGLPLIGDEPAMHGWSIEARLYAEDPGADWQPQSGTMSGFAVPGVTERFTLTPTRGIRLDSGTEAGDTIGVHYDPMLAKVIATAPTRLEACRLLAKTLQDSVIEGVVTNRDLLVGVLRDPEFLSGEFDTGYFAHHDPADLTRGQQLSAPLAAVVAAVADAAMERSAAVVDADLPSGWRNVVSAPQTRSYRRGDDDEITVSYRFTRDGVVITSPSLDELRIVSASADAVEVQQAGLRTRYRVGRSTVRDDQRVHVQGPDGSLTLDVVPRFVDPSTLATPGSLVAPMPGVVSRVAVSEGDTVTQGQPLLWLEAMKMEHAVLATADGLVTRLVAQGTQVEPGAVLAVVGDE</sequence>
<dbReference type="InterPro" id="IPR048429">
    <property type="entry name" value="MCC_alpha_BT"/>
</dbReference>
<dbReference type="Pfam" id="PF02786">
    <property type="entry name" value="CPSase_L_D2"/>
    <property type="match status" value="1"/>
</dbReference>
<feature type="domain" description="Lipoyl-binding" evidence="6">
    <location>
        <begin position="338"/>
        <end position="412"/>
    </location>
</feature>
<dbReference type="InterPro" id="IPR001882">
    <property type="entry name" value="Biotin_BS"/>
</dbReference>
<name>A0ABW2AWR5_9MICO</name>
<evidence type="ECO:0000256" key="5">
    <source>
        <dbReference type="PROSITE-ProRule" id="PRU00409"/>
    </source>
</evidence>
<dbReference type="PROSITE" id="PS00867">
    <property type="entry name" value="CPSASE_2"/>
    <property type="match status" value="1"/>
</dbReference>
<evidence type="ECO:0000256" key="4">
    <source>
        <dbReference type="ARBA" id="ARBA00023267"/>
    </source>
</evidence>
<dbReference type="Pfam" id="PF00364">
    <property type="entry name" value="Biotin_lipoyl"/>
    <property type="match status" value="1"/>
</dbReference>
<dbReference type="PROSITE" id="PS50975">
    <property type="entry name" value="ATP_GRASP"/>
    <property type="match status" value="1"/>
</dbReference>
<dbReference type="SUPFAM" id="SSF51246">
    <property type="entry name" value="Rudiment single hybrid motif"/>
    <property type="match status" value="1"/>
</dbReference>
<dbReference type="Pfam" id="PF21139">
    <property type="entry name" value="BT_MCC_alpha"/>
    <property type="match status" value="1"/>
</dbReference>
<dbReference type="PROSITE" id="PS00188">
    <property type="entry name" value="BIOTIN"/>
    <property type="match status" value="1"/>
</dbReference>
<dbReference type="InterPro" id="IPR011761">
    <property type="entry name" value="ATP-grasp"/>
</dbReference>
<dbReference type="Gene3D" id="2.40.50.100">
    <property type="match status" value="1"/>
</dbReference>
<evidence type="ECO:0000256" key="3">
    <source>
        <dbReference type="ARBA" id="ARBA00022840"/>
    </source>
</evidence>
<dbReference type="PANTHER" id="PTHR18866">
    <property type="entry name" value="CARBOXYLASE:PYRUVATE/ACETYL-COA/PROPIONYL-COA CARBOXYLASE"/>
    <property type="match status" value="1"/>
</dbReference>
<keyword evidence="2 5" id="KW-0547">Nucleotide-binding</keyword>
<evidence type="ECO:0000313" key="9">
    <source>
        <dbReference type="EMBL" id="MFC6715280.1"/>
    </source>
</evidence>
<reference evidence="10" key="1">
    <citation type="journal article" date="2019" name="Int. J. Syst. Evol. Microbiol.">
        <title>The Global Catalogue of Microorganisms (GCM) 10K type strain sequencing project: providing services to taxonomists for standard genome sequencing and annotation.</title>
        <authorList>
            <consortium name="The Broad Institute Genomics Platform"/>
            <consortium name="The Broad Institute Genome Sequencing Center for Infectious Disease"/>
            <person name="Wu L."/>
            <person name="Ma J."/>
        </authorList>
    </citation>
    <scope>NUCLEOTIDE SEQUENCE [LARGE SCALE GENOMIC DNA]</scope>
    <source>
        <strain evidence="10">NBRC 106593</strain>
    </source>
</reference>
<accession>A0ABW2AWR5</accession>
<dbReference type="InterPro" id="IPR000089">
    <property type="entry name" value="Biotin_lipoyl"/>
</dbReference>
<dbReference type="InterPro" id="IPR050856">
    <property type="entry name" value="Biotin_carboxylase_complex"/>
</dbReference>
<evidence type="ECO:0000256" key="1">
    <source>
        <dbReference type="ARBA" id="ARBA00022598"/>
    </source>
</evidence>
<dbReference type="InterPro" id="IPR005482">
    <property type="entry name" value="Biotin_COase_C"/>
</dbReference>
<dbReference type="Gene3D" id="3.30.470.20">
    <property type="entry name" value="ATP-grasp fold, B domain"/>
    <property type="match status" value="1"/>
</dbReference>